<feature type="compositionally biased region" description="Gly residues" evidence="1">
    <location>
        <begin position="40"/>
        <end position="50"/>
    </location>
</feature>
<evidence type="ECO:0000313" key="3">
    <source>
        <dbReference type="Proteomes" id="UP000188586"/>
    </source>
</evidence>
<dbReference type="AlphaFoldDB" id="A0A1V3SVZ6"/>
<protein>
    <submittedName>
        <fullName evidence="2">Uncharacterized protein</fullName>
    </submittedName>
</protein>
<comment type="caution">
    <text evidence="2">The sequence shown here is derived from an EMBL/GenBank/DDBJ whole genome shotgun (WGS) entry which is preliminary data.</text>
</comment>
<feature type="compositionally biased region" description="Basic and acidic residues" evidence="1">
    <location>
        <begin position="1"/>
        <end position="17"/>
    </location>
</feature>
<sequence length="161" mass="17492">MEKNEQKSPESIEKQAGEEEGESPMEMGMGMMKKMIARMGPGGDGPMGGKMGEEEGPEEGRPSPPMGRMMEMCEKMLSSMDRTTSLAAFATPELQEMFREWMESLEAKALGILENQPETDSRSLASALGVGEESAIHIAARLALGKKAVLLLRASRTVPEK</sequence>
<proteinExistence type="predicted"/>
<dbReference type="RefSeq" id="WP_014960393.1">
    <property type="nucleotide sequence ID" value="NZ_MPOJ01000010.1"/>
</dbReference>
<accession>A0A1V3SVZ6</accession>
<gene>
    <name evidence="2" type="ORF">BOX24_06330</name>
</gene>
<feature type="region of interest" description="Disordered" evidence="1">
    <location>
        <begin position="1"/>
        <end position="68"/>
    </location>
</feature>
<dbReference type="EMBL" id="MPOJ01000010">
    <property type="protein sequence ID" value="OOH72989.1"/>
    <property type="molecule type" value="Genomic_DNA"/>
</dbReference>
<evidence type="ECO:0000313" key="2">
    <source>
        <dbReference type="EMBL" id="OOH72989.1"/>
    </source>
</evidence>
<evidence type="ECO:0000256" key="1">
    <source>
        <dbReference type="SAM" id="MobiDB-lite"/>
    </source>
</evidence>
<name>A0A1V3SVZ6_9BACT</name>
<reference evidence="2 3" key="1">
    <citation type="submission" date="2016-11" db="EMBL/GenBank/DDBJ databases">
        <title>Comparative genomics of co-occurring bacteria in distinct bioleaching systems unravels niche-specific adaptation.</title>
        <authorList>
            <person name="Zhang X."/>
            <person name="Liu X."/>
            <person name="Yin H."/>
        </authorList>
    </citation>
    <scope>NUCLEOTIDE SEQUENCE [LARGE SCALE GENOMIC DNA]</scope>
    <source>
        <strain evidence="2 3">DX</strain>
    </source>
</reference>
<organism evidence="2 3">
    <name type="scientific">Leptospirillum ferriphilum</name>
    <dbReference type="NCBI Taxonomy" id="178606"/>
    <lineage>
        <taxon>Bacteria</taxon>
        <taxon>Pseudomonadati</taxon>
        <taxon>Nitrospirota</taxon>
        <taxon>Nitrospiria</taxon>
        <taxon>Nitrospirales</taxon>
        <taxon>Nitrospiraceae</taxon>
        <taxon>Leptospirillum</taxon>
    </lineage>
</organism>
<dbReference type="Proteomes" id="UP000188586">
    <property type="component" value="Unassembled WGS sequence"/>
</dbReference>